<comment type="caution">
    <text evidence="2">The sequence shown here is derived from an EMBL/GenBank/DDBJ whole genome shotgun (WGS) entry which is preliminary data.</text>
</comment>
<gene>
    <name evidence="2" type="ORF">CI15_27190</name>
</gene>
<feature type="transmembrane region" description="Helical" evidence="1">
    <location>
        <begin position="80"/>
        <end position="103"/>
    </location>
</feature>
<name>A0A149PGN6_9BURK</name>
<keyword evidence="1" id="KW-0812">Transmembrane</keyword>
<dbReference type="Proteomes" id="UP000075613">
    <property type="component" value="Unassembled WGS sequence"/>
</dbReference>
<feature type="transmembrane region" description="Helical" evidence="1">
    <location>
        <begin position="6"/>
        <end position="24"/>
    </location>
</feature>
<protein>
    <submittedName>
        <fullName evidence="2">Uncharacterized protein</fullName>
    </submittedName>
</protein>
<feature type="transmembrane region" description="Helical" evidence="1">
    <location>
        <begin position="45"/>
        <end position="68"/>
    </location>
</feature>
<dbReference type="EMBL" id="LRBG01000037">
    <property type="protein sequence ID" value="KXU84179.1"/>
    <property type="molecule type" value="Genomic_DNA"/>
</dbReference>
<keyword evidence="3" id="KW-1185">Reference proteome</keyword>
<proteinExistence type="predicted"/>
<dbReference type="AlphaFoldDB" id="A0A149PGN6"/>
<sequence length="116" mass="13129">MAYSQIPVIIFFSLGVLAIVFSLVRTWRTFFSRTISDWDRRALTLVYMFHAAVFSAALFVAICVSEYGRWSSSPLVAASTVWLTATAGLPIVYLAALYCRGFIEDTLEKLRKFSDR</sequence>
<evidence type="ECO:0000256" key="1">
    <source>
        <dbReference type="SAM" id="Phobius"/>
    </source>
</evidence>
<keyword evidence="1" id="KW-1133">Transmembrane helix</keyword>
<organism evidence="2 3">
    <name type="scientific">Paraburkholderia monticola</name>
    <dbReference type="NCBI Taxonomy" id="1399968"/>
    <lineage>
        <taxon>Bacteria</taxon>
        <taxon>Pseudomonadati</taxon>
        <taxon>Pseudomonadota</taxon>
        <taxon>Betaproteobacteria</taxon>
        <taxon>Burkholderiales</taxon>
        <taxon>Burkholderiaceae</taxon>
        <taxon>Paraburkholderia</taxon>
    </lineage>
</organism>
<keyword evidence="1" id="KW-0472">Membrane</keyword>
<dbReference type="RefSeq" id="WP_062133863.1">
    <property type="nucleotide sequence ID" value="NZ_LRBG01000037.1"/>
</dbReference>
<accession>A0A149PGN6</accession>
<evidence type="ECO:0000313" key="2">
    <source>
        <dbReference type="EMBL" id="KXU84179.1"/>
    </source>
</evidence>
<reference evidence="2 3" key="1">
    <citation type="journal article" date="2015" name="Int. J. Syst. Evol. Microbiol.">
        <title>Burkholderia monticola sp. nov., isolated from mountain soil.</title>
        <authorList>
            <person name="Baek I."/>
            <person name="Seo B."/>
            <person name="Lee I."/>
            <person name="Yi H."/>
            <person name="Chun J."/>
        </authorList>
    </citation>
    <scope>NUCLEOTIDE SEQUENCE [LARGE SCALE GENOMIC DNA]</scope>
    <source>
        <strain evidence="2 3">JC2948</strain>
    </source>
</reference>
<evidence type="ECO:0000313" key="3">
    <source>
        <dbReference type="Proteomes" id="UP000075613"/>
    </source>
</evidence>